<gene>
    <name evidence="1" type="ORF">HNQ92_005356</name>
</gene>
<accession>A0A840TVB7</accession>
<dbReference type="AlphaFoldDB" id="A0A840TVB7"/>
<reference evidence="1 2" key="1">
    <citation type="submission" date="2020-08" db="EMBL/GenBank/DDBJ databases">
        <title>Genomic Encyclopedia of Type Strains, Phase IV (KMG-IV): sequencing the most valuable type-strain genomes for metagenomic binning, comparative biology and taxonomic classification.</title>
        <authorList>
            <person name="Goeker M."/>
        </authorList>
    </citation>
    <scope>NUCLEOTIDE SEQUENCE [LARGE SCALE GENOMIC DNA]</scope>
    <source>
        <strain evidence="1 2">DSM 105074</strain>
    </source>
</reference>
<dbReference type="EMBL" id="JACHGF010000014">
    <property type="protein sequence ID" value="MBB5287194.1"/>
    <property type="molecule type" value="Genomic_DNA"/>
</dbReference>
<protein>
    <submittedName>
        <fullName evidence="1">Uncharacterized protein</fullName>
    </submittedName>
</protein>
<name>A0A840TVB7_9BACT</name>
<dbReference type="RefSeq" id="WP_184179049.1">
    <property type="nucleotide sequence ID" value="NZ_JACHGF010000014.1"/>
</dbReference>
<evidence type="ECO:0000313" key="1">
    <source>
        <dbReference type="EMBL" id="MBB5287194.1"/>
    </source>
</evidence>
<proteinExistence type="predicted"/>
<comment type="caution">
    <text evidence="1">The sequence shown here is derived from an EMBL/GenBank/DDBJ whole genome shotgun (WGS) entry which is preliminary data.</text>
</comment>
<organism evidence="1 2">
    <name type="scientific">Rhabdobacter roseus</name>
    <dbReference type="NCBI Taxonomy" id="1655419"/>
    <lineage>
        <taxon>Bacteria</taxon>
        <taxon>Pseudomonadati</taxon>
        <taxon>Bacteroidota</taxon>
        <taxon>Cytophagia</taxon>
        <taxon>Cytophagales</taxon>
        <taxon>Cytophagaceae</taxon>
        <taxon>Rhabdobacter</taxon>
    </lineage>
</organism>
<keyword evidence="2" id="KW-1185">Reference proteome</keyword>
<dbReference type="Proteomes" id="UP000557307">
    <property type="component" value="Unassembled WGS sequence"/>
</dbReference>
<evidence type="ECO:0000313" key="2">
    <source>
        <dbReference type="Proteomes" id="UP000557307"/>
    </source>
</evidence>
<sequence>MKKKFSLLPASKQDKKALEELQKEVESDPNLDEIVGGAKPPIADVGWIKESVADESKS</sequence>